<protein>
    <submittedName>
        <fullName evidence="9">C-type cytochrome biogenesis protein CcsB</fullName>
    </submittedName>
</protein>
<dbReference type="Proteomes" id="UP001081709">
    <property type="component" value="Unassembled WGS sequence"/>
</dbReference>
<evidence type="ECO:0000256" key="3">
    <source>
        <dbReference type="ARBA" id="ARBA00022748"/>
    </source>
</evidence>
<feature type="transmembrane region" description="Helical" evidence="6">
    <location>
        <begin position="238"/>
        <end position="256"/>
    </location>
</feature>
<comment type="caution">
    <text evidence="9">The sequence shown here is derived from an EMBL/GenBank/DDBJ whole genome shotgun (WGS) entry which is preliminary data.</text>
</comment>
<proteinExistence type="predicted"/>
<dbReference type="InterPro" id="IPR017562">
    <property type="entry name" value="Cyt_c_biogenesis_CcsA"/>
</dbReference>
<evidence type="ECO:0000313" key="11">
    <source>
        <dbReference type="Proteomes" id="UP001081709"/>
    </source>
</evidence>
<evidence type="ECO:0000259" key="7">
    <source>
        <dbReference type="Pfam" id="PF01578"/>
    </source>
</evidence>
<feature type="transmembrane region" description="Helical" evidence="6">
    <location>
        <begin position="142"/>
        <end position="160"/>
    </location>
</feature>
<dbReference type="PANTHER" id="PTHR30071">
    <property type="entry name" value="HEME EXPORTER PROTEIN C"/>
    <property type="match status" value="1"/>
</dbReference>
<dbReference type="GO" id="GO:0005886">
    <property type="term" value="C:plasma membrane"/>
    <property type="evidence" value="ECO:0007669"/>
    <property type="project" value="TreeGrafter"/>
</dbReference>
<dbReference type="Pfam" id="PF01578">
    <property type="entry name" value="Cytochrom_C_asm"/>
    <property type="match status" value="1"/>
</dbReference>
<gene>
    <name evidence="9" type="primary">ccsB</name>
    <name evidence="8" type="ORF">OS125_07155</name>
    <name evidence="9" type="ORF">OS129_04920</name>
</gene>
<feature type="transmembrane region" description="Helical" evidence="6">
    <location>
        <begin position="13"/>
        <end position="34"/>
    </location>
</feature>
<evidence type="ECO:0000313" key="10">
    <source>
        <dbReference type="Proteomes" id="UP001071478"/>
    </source>
</evidence>
<evidence type="ECO:0000313" key="9">
    <source>
        <dbReference type="EMBL" id="MCX7468222.1"/>
    </source>
</evidence>
<dbReference type="RefSeq" id="WP_200252246.1">
    <property type="nucleotide sequence ID" value="NZ_JAENIQ020000001.1"/>
</dbReference>
<feature type="domain" description="Cytochrome c assembly protein" evidence="7">
    <location>
        <begin position="113"/>
        <end position="322"/>
    </location>
</feature>
<keyword evidence="3" id="KW-0201">Cytochrome c-type biogenesis</keyword>
<dbReference type="InterPro" id="IPR002541">
    <property type="entry name" value="Cyt_c_assembly"/>
</dbReference>
<keyword evidence="4 6" id="KW-1133">Transmembrane helix</keyword>
<keyword evidence="5 6" id="KW-0472">Membrane</keyword>
<comment type="subcellular location">
    <subcellularLocation>
        <location evidence="1">Membrane</location>
        <topology evidence="1">Multi-pass membrane protein</topology>
    </subcellularLocation>
</comment>
<evidence type="ECO:0000256" key="4">
    <source>
        <dbReference type="ARBA" id="ARBA00022989"/>
    </source>
</evidence>
<dbReference type="EMBL" id="JAPMKU010000002">
    <property type="protein sequence ID" value="MCX7468222.1"/>
    <property type="molecule type" value="Genomic_DNA"/>
</dbReference>
<feature type="transmembrane region" description="Helical" evidence="6">
    <location>
        <begin position="82"/>
        <end position="104"/>
    </location>
</feature>
<feature type="transmembrane region" description="Helical" evidence="6">
    <location>
        <begin position="116"/>
        <end position="135"/>
    </location>
</feature>
<name>A0A9Q4C835_9CORY</name>
<accession>A0A9Q4C835</accession>
<reference evidence="9" key="1">
    <citation type="submission" date="2022-11" db="EMBL/GenBank/DDBJ databases">
        <title>Corynebacterium sp. isolated from Penguins.</title>
        <authorList>
            <person name="Sedlar K."/>
            <person name="Svec P."/>
        </authorList>
    </citation>
    <scope>NUCLEOTIDE SEQUENCE</scope>
    <source>
        <strain evidence="8">P7003</strain>
        <strain evidence="9">P7374</strain>
    </source>
</reference>
<dbReference type="NCBIfam" id="TIGR03144">
    <property type="entry name" value="cytochr_II_ccsB"/>
    <property type="match status" value="1"/>
</dbReference>
<keyword evidence="2 6" id="KW-0812">Transmembrane</keyword>
<dbReference type="InterPro" id="IPR045062">
    <property type="entry name" value="Cyt_c_biogenesis_CcsA/CcmC"/>
</dbReference>
<evidence type="ECO:0000256" key="2">
    <source>
        <dbReference type="ARBA" id="ARBA00022692"/>
    </source>
</evidence>
<dbReference type="Proteomes" id="UP001071478">
    <property type="component" value="Unassembled WGS sequence"/>
</dbReference>
<feature type="transmembrane region" description="Helical" evidence="6">
    <location>
        <begin position="180"/>
        <end position="204"/>
    </location>
</feature>
<dbReference type="EMBL" id="JAPMKV010000003">
    <property type="protein sequence ID" value="MCX7445022.1"/>
    <property type="molecule type" value="Genomic_DNA"/>
</dbReference>
<evidence type="ECO:0000256" key="6">
    <source>
        <dbReference type="SAM" id="Phobius"/>
    </source>
</evidence>
<dbReference type="GO" id="GO:0020037">
    <property type="term" value="F:heme binding"/>
    <property type="evidence" value="ECO:0007669"/>
    <property type="project" value="InterPro"/>
</dbReference>
<dbReference type="PANTHER" id="PTHR30071:SF1">
    <property type="entry name" value="CYTOCHROME B_B6 PROTEIN-RELATED"/>
    <property type="match status" value="1"/>
</dbReference>
<organism evidence="9 10">
    <name type="scientific">Corynebacterium pygosceleis</name>
    <dbReference type="NCBI Taxonomy" id="2800406"/>
    <lineage>
        <taxon>Bacteria</taxon>
        <taxon>Bacillati</taxon>
        <taxon>Actinomycetota</taxon>
        <taxon>Actinomycetes</taxon>
        <taxon>Mycobacteriales</taxon>
        <taxon>Corynebacteriaceae</taxon>
        <taxon>Corynebacterium</taxon>
    </lineage>
</organism>
<keyword evidence="11" id="KW-1185">Reference proteome</keyword>
<evidence type="ECO:0000256" key="5">
    <source>
        <dbReference type="ARBA" id="ARBA00023136"/>
    </source>
</evidence>
<evidence type="ECO:0000313" key="8">
    <source>
        <dbReference type="EMBL" id="MCX7445022.1"/>
    </source>
</evidence>
<sequence>MPVNSNLAYFSDLSYRTAFVIYVIGLVIALVYYIRRSSQVAAETTGVRERELVGVSGSGAVPGDPAETVGDRKTSARAVDKLGGMLQSMLWLGLILQGASIVLRGMSAGRFPWGNLYEYISLVTFLTMAIAALVIQRKDLRAMWPWLLVPVLILMFYGGTKLHVASAPVVPALRSFWLPIHVSIVSFGAGICMLSGVASMLYLFRRAQPRGEERGKIGEILRPLPGADTLDRIAYRSAAWAVPVFGLGVILGALWAESAWGRFWGWDPKETMSFVTWILYAAYLHARSTPSWRKAAPWINIAGLAAMVFNLFFINLVTAGLHSYAGLPN</sequence>
<feature type="transmembrane region" description="Helical" evidence="6">
    <location>
        <begin position="298"/>
        <end position="321"/>
    </location>
</feature>
<dbReference type="GO" id="GO:0017004">
    <property type="term" value="P:cytochrome complex assembly"/>
    <property type="evidence" value="ECO:0007669"/>
    <property type="project" value="UniProtKB-KW"/>
</dbReference>
<evidence type="ECO:0000256" key="1">
    <source>
        <dbReference type="ARBA" id="ARBA00004141"/>
    </source>
</evidence>
<dbReference type="AlphaFoldDB" id="A0A9Q4C835"/>
<feature type="transmembrane region" description="Helical" evidence="6">
    <location>
        <begin position="271"/>
        <end position="286"/>
    </location>
</feature>